<dbReference type="RefSeq" id="WP_126200249.1">
    <property type="nucleotide sequence ID" value="NZ_PELP01000122.1"/>
</dbReference>
<gene>
    <name evidence="1" type="ORF">CSW47_05425</name>
</gene>
<dbReference type="Pfam" id="PF08811">
    <property type="entry name" value="DUF1800"/>
    <property type="match status" value="1"/>
</dbReference>
<sequence length="399" mass="44784">MSRPLSLSDAQHLLRRAAARGTREEAEELTAMGLEEAVDHLLRDPAPAPPYATHFARNQRAQKHREISLLWIEHWLTTPTPAAERLVLFWHGHFTSAFQATMGAQGVDFWNQFAMFRRLGYGTFGDLLKAVARDPVMLLYLNNAESRKEHPNQNWARELLELYTLGPGHYSEADILEAARAFTGWTVRLKGGLNPREADANVPWEFTVRPAWHDPGPKTFLGQRVEGGEEVLEVLIAHPQTYRFLSRKLLRFYLSPEPPEAMVEEGARVLRSEGTRGFLRWLFTHEAFYHPSFRNSLIKGPLEYLVGLLYAAGIRELPADSSLGKGVYQALAAMGQIPFDPPTVAGWEGGPAWLAETPYLARLNLISAVANQEKSLDLSVFMEGGKVLADLVKPEAQLL</sequence>
<reference evidence="1 2" key="1">
    <citation type="journal article" date="2019" name="Extremophiles">
        <title>Biogeography of thermophiles and predominance of Thermus scotoductus in domestic water heaters.</title>
        <authorList>
            <person name="Wilpiszeski R.L."/>
            <person name="Zhang Z."/>
            <person name="House C.H."/>
        </authorList>
    </citation>
    <scope>NUCLEOTIDE SEQUENCE [LARGE SCALE GENOMIC DNA]</scope>
    <source>
        <strain evidence="1 2">34_S34</strain>
    </source>
</reference>
<accession>A0A430RD39</accession>
<dbReference type="Proteomes" id="UP000286734">
    <property type="component" value="Unassembled WGS sequence"/>
</dbReference>
<name>A0A430RD39_THESC</name>
<comment type="caution">
    <text evidence="1">The sequence shown here is derived from an EMBL/GenBank/DDBJ whole genome shotgun (WGS) entry which is preliminary data.</text>
</comment>
<proteinExistence type="predicted"/>
<dbReference type="InterPro" id="IPR014917">
    <property type="entry name" value="DUF1800"/>
</dbReference>
<dbReference type="AlphaFoldDB" id="A0A430RD39"/>
<evidence type="ECO:0000313" key="1">
    <source>
        <dbReference type="EMBL" id="RTH05294.1"/>
    </source>
</evidence>
<protein>
    <recommendedName>
        <fullName evidence="3">DUF1800 domain-containing protein</fullName>
    </recommendedName>
</protein>
<evidence type="ECO:0008006" key="3">
    <source>
        <dbReference type="Google" id="ProtNLM"/>
    </source>
</evidence>
<dbReference type="EMBL" id="PELP01000122">
    <property type="protein sequence ID" value="RTH05294.1"/>
    <property type="molecule type" value="Genomic_DNA"/>
</dbReference>
<evidence type="ECO:0000313" key="2">
    <source>
        <dbReference type="Proteomes" id="UP000286734"/>
    </source>
</evidence>
<organism evidence="1 2">
    <name type="scientific">Thermus scotoductus</name>
    <dbReference type="NCBI Taxonomy" id="37636"/>
    <lineage>
        <taxon>Bacteria</taxon>
        <taxon>Thermotogati</taxon>
        <taxon>Deinococcota</taxon>
        <taxon>Deinococci</taxon>
        <taxon>Thermales</taxon>
        <taxon>Thermaceae</taxon>
        <taxon>Thermus</taxon>
    </lineage>
</organism>